<dbReference type="InterPro" id="IPR045864">
    <property type="entry name" value="aa-tRNA-synth_II/BPL/LPL"/>
</dbReference>
<evidence type="ECO:0000256" key="8">
    <source>
        <dbReference type="HAMAP-Rule" id="MF_01571"/>
    </source>
</evidence>
<dbReference type="CDD" id="cd00778">
    <property type="entry name" value="ProRS_core_arch_euk"/>
    <property type="match status" value="1"/>
</dbReference>
<evidence type="ECO:0000256" key="2">
    <source>
        <dbReference type="ARBA" id="ARBA00022598"/>
    </source>
</evidence>
<evidence type="ECO:0000256" key="7">
    <source>
        <dbReference type="ARBA" id="ARBA00047671"/>
    </source>
</evidence>
<evidence type="ECO:0000259" key="9">
    <source>
        <dbReference type="PROSITE" id="PS50862"/>
    </source>
</evidence>
<comment type="catalytic activity">
    <reaction evidence="7 8">
        <text>tRNA(Pro) + L-proline + ATP = L-prolyl-tRNA(Pro) + AMP + diphosphate</text>
        <dbReference type="Rhea" id="RHEA:14305"/>
        <dbReference type="Rhea" id="RHEA-COMP:9700"/>
        <dbReference type="Rhea" id="RHEA-COMP:9702"/>
        <dbReference type="ChEBI" id="CHEBI:30616"/>
        <dbReference type="ChEBI" id="CHEBI:33019"/>
        <dbReference type="ChEBI" id="CHEBI:60039"/>
        <dbReference type="ChEBI" id="CHEBI:78442"/>
        <dbReference type="ChEBI" id="CHEBI:78532"/>
        <dbReference type="ChEBI" id="CHEBI:456215"/>
        <dbReference type="EC" id="6.1.1.15"/>
    </reaction>
</comment>
<protein>
    <recommendedName>
        <fullName evidence="8">Proline--tRNA ligase</fullName>
        <ecNumber evidence="8">6.1.1.15</ecNumber>
    </recommendedName>
    <alternativeName>
        <fullName evidence="8">Prolyl-tRNA synthetase</fullName>
        <shortName evidence="8">ProRS</shortName>
    </alternativeName>
</protein>
<organism evidence="10 11">
    <name type="scientific">Granulicatella balaenopterae</name>
    <dbReference type="NCBI Taxonomy" id="137733"/>
    <lineage>
        <taxon>Bacteria</taxon>
        <taxon>Bacillati</taxon>
        <taxon>Bacillota</taxon>
        <taxon>Bacilli</taxon>
        <taxon>Lactobacillales</taxon>
        <taxon>Carnobacteriaceae</taxon>
        <taxon>Granulicatella</taxon>
    </lineage>
</organism>
<dbReference type="InterPro" id="IPR016061">
    <property type="entry name" value="Pro-tRNA_ligase_II_C"/>
</dbReference>
<sequence>MTNLQREDFSKWYIQTIQKADLMDYSPVRGCMIFKPDGFEIWEHIQEEFGVRFKEEGIRNAYFPMLIPESFFTKEADHIEGFAPELPWVTEAAGEKLEERLALRPTSETMIGTAFSNWINSYRDLPYEINQWANVFRWEKKTLPFLRTSEFLWQEGHTAHENEEDARNRTMRMLDIYKEVIEGVLAVPVYQGRKTPSERFAGAVDTYSVEAMMKDGKAVQAGTSHFMGTKFAEAFDIKYLNRDNKHVFCNTTSWGVSTRLIGSLIMTHGDEQGLVLPPKVAPTQVVLLPVGPWKKKPEIVERLEELQKQLKAKGIRVTLDDSDNSPGFKFNEWELKGVPMRIEFGPRDMENNQVMTKMRDLDDKVAVSLDDIEEYVEKSLEEMQVRLLETARQMRSSHEYTNIDTLDELKAHIEEKRAAGEPAGWVLAGWDGTEESEAKIKEETGFTTRNIPFVPAVEKTTCIVTGKPAKHTVWLARAY</sequence>
<dbReference type="Proteomes" id="UP000198556">
    <property type="component" value="Unassembled WGS sequence"/>
</dbReference>
<dbReference type="SUPFAM" id="SSF52954">
    <property type="entry name" value="Class II aaRS ABD-related"/>
    <property type="match status" value="1"/>
</dbReference>
<accession>A0A1H9JLN4</accession>
<evidence type="ECO:0000313" key="11">
    <source>
        <dbReference type="Proteomes" id="UP000198556"/>
    </source>
</evidence>
<name>A0A1H9JLN4_9LACT</name>
<keyword evidence="5 8" id="KW-0648">Protein biosynthesis</keyword>
<comment type="subunit">
    <text evidence="8">Homodimer.</text>
</comment>
<dbReference type="InterPro" id="IPR002316">
    <property type="entry name" value="Pro-tRNA-ligase_IIa"/>
</dbReference>
<evidence type="ECO:0000313" key="10">
    <source>
        <dbReference type="EMBL" id="SEQ87854.1"/>
    </source>
</evidence>
<dbReference type="InterPro" id="IPR006195">
    <property type="entry name" value="aa-tRNA-synth_II"/>
</dbReference>
<dbReference type="STRING" id="137733.SAMN05421767_10950"/>
<dbReference type="GO" id="GO:0140096">
    <property type="term" value="F:catalytic activity, acting on a protein"/>
    <property type="evidence" value="ECO:0007669"/>
    <property type="project" value="UniProtKB-ARBA"/>
</dbReference>
<dbReference type="SUPFAM" id="SSF64586">
    <property type="entry name" value="C-terminal domain of ProRS"/>
    <property type="match status" value="1"/>
</dbReference>
<evidence type="ECO:0000256" key="1">
    <source>
        <dbReference type="ARBA" id="ARBA00022490"/>
    </source>
</evidence>
<dbReference type="NCBIfam" id="TIGR00408">
    <property type="entry name" value="proS_fam_I"/>
    <property type="match status" value="1"/>
</dbReference>
<dbReference type="FunFam" id="3.40.50.800:FF:000005">
    <property type="entry name" value="bifunctional glutamate/proline--tRNA ligase"/>
    <property type="match status" value="1"/>
</dbReference>
<dbReference type="Gene3D" id="3.30.930.10">
    <property type="entry name" value="Bira Bifunctional Protein, Domain 2"/>
    <property type="match status" value="1"/>
</dbReference>
<feature type="domain" description="Aminoacyl-transfer RNA synthetases class-II family profile" evidence="9">
    <location>
        <begin position="36"/>
        <end position="277"/>
    </location>
</feature>
<dbReference type="PRINTS" id="PR01046">
    <property type="entry name" value="TRNASYNTHPRO"/>
</dbReference>
<dbReference type="PANTHER" id="PTHR43382:SF3">
    <property type="entry name" value="PROLINE--TRNA LIGASE, CHLOROPLASTIC_MITOCHONDRIAL"/>
    <property type="match status" value="1"/>
</dbReference>
<dbReference type="Pfam" id="PF03129">
    <property type="entry name" value="HGTP_anticodon"/>
    <property type="match status" value="1"/>
</dbReference>
<reference evidence="10 11" key="1">
    <citation type="submission" date="2016-10" db="EMBL/GenBank/DDBJ databases">
        <authorList>
            <person name="de Groot N.N."/>
        </authorList>
    </citation>
    <scope>NUCLEOTIDE SEQUENCE [LARGE SCALE GENOMIC DNA]</scope>
    <source>
        <strain evidence="10 11">DSM 15827</strain>
    </source>
</reference>
<keyword evidence="6 8" id="KW-0030">Aminoacyl-tRNA synthetase</keyword>
<dbReference type="OrthoDB" id="9809052at2"/>
<dbReference type="InterPro" id="IPR004499">
    <property type="entry name" value="Pro-tRNA-ligase_IIa_arc-type"/>
</dbReference>
<dbReference type="GO" id="GO:0017101">
    <property type="term" value="C:aminoacyl-tRNA synthetase multienzyme complex"/>
    <property type="evidence" value="ECO:0007669"/>
    <property type="project" value="TreeGrafter"/>
</dbReference>
<dbReference type="Gene3D" id="3.30.110.30">
    <property type="entry name" value="C-terminal domain of ProRS"/>
    <property type="match status" value="1"/>
</dbReference>
<dbReference type="EC" id="6.1.1.15" evidence="8"/>
<dbReference type="InterPro" id="IPR017449">
    <property type="entry name" value="Pro-tRNA_synth_II"/>
</dbReference>
<dbReference type="InterPro" id="IPR004154">
    <property type="entry name" value="Anticodon-bd"/>
</dbReference>
<dbReference type="GO" id="GO:0016740">
    <property type="term" value="F:transferase activity"/>
    <property type="evidence" value="ECO:0007669"/>
    <property type="project" value="UniProtKB-ARBA"/>
</dbReference>
<dbReference type="InterPro" id="IPR002314">
    <property type="entry name" value="aa-tRNA-synt_IIb"/>
</dbReference>
<keyword evidence="4 8" id="KW-0067">ATP-binding</keyword>
<comment type="function">
    <text evidence="8">Catalyzes the attachment of proline to tRNA(Pro) in a two-step reaction: proline is first activated by ATP to form Pro-AMP and then transferred to the acceptor end of tRNA(Pro).</text>
</comment>
<dbReference type="Gene3D" id="3.40.50.800">
    <property type="entry name" value="Anticodon-binding domain"/>
    <property type="match status" value="1"/>
</dbReference>
<dbReference type="PANTHER" id="PTHR43382">
    <property type="entry name" value="PROLYL-TRNA SYNTHETASE"/>
    <property type="match status" value="1"/>
</dbReference>
<dbReference type="RefSeq" id="WP_089746302.1">
    <property type="nucleotide sequence ID" value="NZ_FOGF01000009.1"/>
</dbReference>
<dbReference type="GO" id="GO:0005524">
    <property type="term" value="F:ATP binding"/>
    <property type="evidence" value="ECO:0007669"/>
    <property type="project" value="UniProtKB-UniRule"/>
</dbReference>
<dbReference type="AlphaFoldDB" id="A0A1H9JLN4"/>
<dbReference type="HAMAP" id="MF_01571">
    <property type="entry name" value="Pro_tRNA_synth_type3"/>
    <property type="match status" value="1"/>
</dbReference>
<comment type="subcellular location">
    <subcellularLocation>
        <location evidence="8">Cytoplasm</location>
    </subcellularLocation>
</comment>
<keyword evidence="1 8" id="KW-0963">Cytoplasm</keyword>
<dbReference type="CDD" id="cd00862">
    <property type="entry name" value="ProRS_anticodon_zinc"/>
    <property type="match status" value="1"/>
</dbReference>
<keyword evidence="11" id="KW-1185">Reference proteome</keyword>
<dbReference type="GO" id="GO:0004827">
    <property type="term" value="F:proline-tRNA ligase activity"/>
    <property type="evidence" value="ECO:0007669"/>
    <property type="project" value="UniProtKB-UniRule"/>
</dbReference>
<dbReference type="PROSITE" id="PS50862">
    <property type="entry name" value="AA_TRNA_LIGASE_II"/>
    <property type="match status" value="1"/>
</dbReference>
<dbReference type="GO" id="GO:0006433">
    <property type="term" value="P:prolyl-tRNA aminoacylation"/>
    <property type="evidence" value="ECO:0007669"/>
    <property type="project" value="UniProtKB-UniRule"/>
</dbReference>
<dbReference type="FunFam" id="3.30.930.10:FF:000037">
    <property type="entry name" value="Proline--tRNA ligase"/>
    <property type="match status" value="1"/>
</dbReference>
<dbReference type="SMART" id="SM00946">
    <property type="entry name" value="ProRS-C_1"/>
    <property type="match status" value="1"/>
</dbReference>
<evidence type="ECO:0000256" key="5">
    <source>
        <dbReference type="ARBA" id="ARBA00022917"/>
    </source>
</evidence>
<gene>
    <name evidence="8" type="primary">proS</name>
    <name evidence="10" type="ORF">SAMN05421767_10950</name>
</gene>
<comment type="similarity">
    <text evidence="8">Belongs to the class-II aminoacyl-tRNA synthetase family. ProS type 3 subfamily.</text>
</comment>
<keyword evidence="3 8" id="KW-0547">Nucleotide-binding</keyword>
<dbReference type="SUPFAM" id="SSF55681">
    <property type="entry name" value="Class II aaRS and biotin synthetases"/>
    <property type="match status" value="1"/>
</dbReference>
<comment type="domain">
    <text evidence="8">Consists of three domains: the N-terminal catalytic domain, the anticodon-binding domain and the C-terminal extension.</text>
</comment>
<dbReference type="InterPro" id="IPR033721">
    <property type="entry name" value="ProRS_core_arch_euk"/>
</dbReference>
<dbReference type="Pfam" id="PF00587">
    <property type="entry name" value="tRNA-synt_2b"/>
    <property type="match status" value="1"/>
</dbReference>
<dbReference type="GO" id="GO:0005737">
    <property type="term" value="C:cytoplasm"/>
    <property type="evidence" value="ECO:0007669"/>
    <property type="project" value="UniProtKB-SubCell"/>
</dbReference>
<proteinExistence type="inferred from homology"/>
<evidence type="ECO:0000256" key="6">
    <source>
        <dbReference type="ARBA" id="ARBA00023146"/>
    </source>
</evidence>
<dbReference type="EMBL" id="FOGF01000009">
    <property type="protein sequence ID" value="SEQ87854.1"/>
    <property type="molecule type" value="Genomic_DNA"/>
</dbReference>
<dbReference type="Pfam" id="PF09180">
    <property type="entry name" value="ProRS-C_1"/>
    <property type="match status" value="1"/>
</dbReference>
<dbReference type="InterPro" id="IPR036621">
    <property type="entry name" value="Anticodon-bd_dom_sf"/>
</dbReference>
<keyword evidence="2 8" id="KW-0436">Ligase</keyword>
<evidence type="ECO:0000256" key="4">
    <source>
        <dbReference type="ARBA" id="ARBA00022840"/>
    </source>
</evidence>
<evidence type="ECO:0000256" key="3">
    <source>
        <dbReference type="ARBA" id="ARBA00022741"/>
    </source>
</evidence>